<dbReference type="SUPFAM" id="SSF53474">
    <property type="entry name" value="alpha/beta-Hydrolases"/>
    <property type="match status" value="1"/>
</dbReference>
<name>A0AA90JWR9_9ACTN</name>
<evidence type="ECO:0000259" key="4">
    <source>
        <dbReference type="Pfam" id="PF00135"/>
    </source>
</evidence>
<dbReference type="Gene3D" id="3.40.50.1820">
    <property type="entry name" value="alpha/beta hydrolase"/>
    <property type="match status" value="1"/>
</dbReference>
<sequence length="470" mass="50929">MREETDYDLTDDDLVVETSSGSMRGFLDRGVPNWRGMPYGRVGQRFRPPAPAVPVERIDARHWGPVSWQLPIIPGQTPSTVSPDATESEDCLNLNIWSPDPNPHARRPVLVWLHFGSRAYGSGSTSTNDVWHFAARHDAVVITANYRIGAWGWLYLGALDPDFKDSANLSMLDQIQALRWVKENVAAFGGDPDNVTLFGLSSGSSDVAALLGAPAAKGLFHKAALYSGAQPPMAEERAARFAEDFLAAAGPLAATPTDLARLPNVGLRTIHRRMLKQATSTSNGPAMIRYGPFVDGSVLPRSPLDSLGAGLMAGVPLLVSNVTEESGAWDAWNAVDTAYLRAFPEHDQSLPHREKIDALSELIWVGPAKKLLAAQHKGGAPVWYQQFDYAPSTNWRTVLAYPELANRPVHGADVACLFLDPEGTVGSEEDRAVGAQDQAALLALARDGRVPWTPWTPESPAPHRIGVPAH</sequence>
<dbReference type="InterPro" id="IPR019826">
    <property type="entry name" value="Carboxylesterase_B_AS"/>
</dbReference>
<dbReference type="Pfam" id="PF00135">
    <property type="entry name" value="COesterase"/>
    <property type="match status" value="1"/>
</dbReference>
<evidence type="ECO:0000256" key="1">
    <source>
        <dbReference type="ARBA" id="ARBA00005964"/>
    </source>
</evidence>
<comment type="caution">
    <text evidence="5">The sequence shown here is derived from an EMBL/GenBank/DDBJ whole genome shotgun (WGS) entry which is preliminary data.</text>
</comment>
<dbReference type="AlphaFoldDB" id="A0AA90JWR9"/>
<gene>
    <name evidence="5" type="ORF">POF50_008350</name>
</gene>
<evidence type="ECO:0000256" key="3">
    <source>
        <dbReference type="RuleBase" id="RU361235"/>
    </source>
</evidence>
<evidence type="ECO:0000256" key="2">
    <source>
        <dbReference type="ARBA" id="ARBA00022801"/>
    </source>
</evidence>
<dbReference type="InterPro" id="IPR029058">
    <property type="entry name" value="AB_hydrolase_fold"/>
</dbReference>
<dbReference type="InterPro" id="IPR050309">
    <property type="entry name" value="Type-B_Carboxylest/Lipase"/>
</dbReference>
<keyword evidence="2 3" id="KW-0378">Hydrolase</keyword>
<protein>
    <recommendedName>
        <fullName evidence="3">Carboxylic ester hydrolase</fullName>
        <ecNumber evidence="3">3.1.1.-</ecNumber>
    </recommendedName>
</protein>
<accession>A0AA90JWR9</accession>
<reference evidence="5" key="1">
    <citation type="submission" date="2023-05" db="EMBL/GenBank/DDBJ databases">
        <title>Streptantibioticus silvisoli sp. nov., acidotolerant actinomycetes 1 from pine litter.</title>
        <authorList>
            <person name="Swiecimska M."/>
            <person name="Golinska P."/>
            <person name="Sangal V."/>
            <person name="Wachnowicz B."/>
            <person name="Goodfellow M."/>
        </authorList>
    </citation>
    <scope>NUCLEOTIDE SEQUENCE</scope>
    <source>
        <strain evidence="5">SL13</strain>
    </source>
</reference>
<feature type="domain" description="Carboxylesterase type B" evidence="4">
    <location>
        <begin position="13"/>
        <end position="328"/>
    </location>
</feature>
<dbReference type="PROSITE" id="PS00122">
    <property type="entry name" value="CARBOXYLESTERASE_B_1"/>
    <property type="match status" value="1"/>
</dbReference>
<dbReference type="InterPro" id="IPR002018">
    <property type="entry name" value="CarbesteraseB"/>
</dbReference>
<proteinExistence type="inferred from homology"/>
<dbReference type="EC" id="3.1.1.-" evidence="3"/>
<dbReference type="GO" id="GO:0016787">
    <property type="term" value="F:hydrolase activity"/>
    <property type="evidence" value="ECO:0007669"/>
    <property type="project" value="UniProtKB-KW"/>
</dbReference>
<dbReference type="PANTHER" id="PTHR11559">
    <property type="entry name" value="CARBOXYLESTERASE"/>
    <property type="match status" value="1"/>
</dbReference>
<dbReference type="EMBL" id="JABXJJ020000009">
    <property type="protein sequence ID" value="MDI5969356.1"/>
    <property type="molecule type" value="Genomic_DNA"/>
</dbReference>
<comment type="similarity">
    <text evidence="1 3">Belongs to the type-B carboxylesterase/lipase family.</text>
</comment>
<organism evidence="5">
    <name type="scientific">Streptantibioticus silvisoli</name>
    <dbReference type="NCBI Taxonomy" id="2705255"/>
    <lineage>
        <taxon>Bacteria</taxon>
        <taxon>Bacillati</taxon>
        <taxon>Actinomycetota</taxon>
        <taxon>Actinomycetes</taxon>
        <taxon>Kitasatosporales</taxon>
        <taxon>Streptomycetaceae</taxon>
        <taxon>Streptantibioticus</taxon>
    </lineage>
</organism>
<evidence type="ECO:0000313" key="5">
    <source>
        <dbReference type="EMBL" id="MDI5969356.1"/>
    </source>
</evidence>
<dbReference type="RefSeq" id="WP_271312219.1">
    <property type="nucleotide sequence ID" value="NZ_JABXJJ020000009.1"/>
</dbReference>